<geneLocation type="plasmid" evidence="5">
    <name>phlaj5i</name>
</geneLocation>
<dbReference type="PATRIC" id="fig|358396.7.peg.3455"/>
<dbReference type="RefSeq" id="WP_007143110.1">
    <property type="nucleotide sequence ID" value="NZ_AOLZ01000067.1"/>
</dbReference>
<dbReference type="GeneID" id="30923684"/>
<dbReference type="SUPFAM" id="SSF48371">
    <property type="entry name" value="ARM repeat"/>
    <property type="match status" value="1"/>
</dbReference>
<dbReference type="eggNOG" id="arCOG03169">
    <property type="taxonomic scope" value="Archaea"/>
</dbReference>
<dbReference type="EMBL" id="AOLZ01000067">
    <property type="protein sequence ID" value="EMA29362.1"/>
    <property type="molecule type" value="Genomic_DNA"/>
</dbReference>
<evidence type="ECO:0000256" key="1">
    <source>
        <dbReference type="SAM" id="MobiDB-lite"/>
    </source>
</evidence>
<name>M0L6Z2_NATLA</name>
<reference evidence="2" key="3">
    <citation type="submission" date="2017-01" db="EMBL/GenBank/DDBJ databases">
        <authorList>
            <person name="Mah S.A."/>
            <person name="Swanson W.J."/>
            <person name="Moy G.W."/>
            <person name="Vacquier V.D."/>
        </authorList>
    </citation>
    <scope>NUCLEOTIDE SEQUENCE</scope>
    <source>
        <strain evidence="2">AJ5</strain>
        <plasmid evidence="2">pHLAJ5I</plasmid>
    </source>
</reference>
<keyword evidence="4" id="KW-1185">Reference proteome</keyword>
<evidence type="ECO:0000313" key="3">
    <source>
        <dbReference type="EMBL" id="EMA29362.1"/>
    </source>
</evidence>
<reference evidence="2 5" key="1">
    <citation type="journal article" date="2011" name="J. Bacteriol.">
        <title>Genome sequence of Halobiforma lacisalsi AJ5, an extremely halophilic archaeon which harbors a bop gene.</title>
        <authorList>
            <person name="Jiang X."/>
            <person name="Wang S."/>
            <person name="Cheng H."/>
            <person name="Huo Y."/>
            <person name="Zhang X."/>
            <person name="Zhu X."/>
            <person name="Han X."/>
            <person name="Ni P."/>
            <person name="Wu M."/>
        </authorList>
    </citation>
    <scope>NUCLEOTIDE SEQUENCE [LARGE SCALE GENOMIC DNA]</scope>
    <source>
        <strain evidence="2 5">AJ5</strain>
        <plasmid evidence="2">pHLAJ5I</plasmid>
    </source>
</reference>
<dbReference type="Gene3D" id="3.40.50.300">
    <property type="entry name" value="P-loop containing nucleotide triphosphate hydrolases"/>
    <property type="match status" value="1"/>
</dbReference>
<dbReference type="EMBL" id="CP019286">
    <property type="protein sequence ID" value="APX00303.1"/>
    <property type="molecule type" value="Genomic_DNA"/>
</dbReference>
<dbReference type="Proteomes" id="UP000011555">
    <property type="component" value="Unassembled WGS sequence"/>
</dbReference>
<feature type="region of interest" description="Disordered" evidence="1">
    <location>
        <begin position="115"/>
        <end position="137"/>
    </location>
</feature>
<keyword evidence="2" id="KW-0614">Plasmid</keyword>
<evidence type="ECO:0000313" key="4">
    <source>
        <dbReference type="Proteomes" id="UP000011555"/>
    </source>
</evidence>
<dbReference type="InterPro" id="IPR016024">
    <property type="entry name" value="ARM-type_fold"/>
</dbReference>
<reference evidence="3 4" key="2">
    <citation type="journal article" date="2014" name="PLoS Genet.">
        <title>Phylogenetically driven sequencing of extremely halophilic archaea reveals strategies for static and dynamic osmo-response.</title>
        <authorList>
            <person name="Becker E.A."/>
            <person name="Seitzer P.M."/>
            <person name="Tritt A."/>
            <person name="Larsen D."/>
            <person name="Krusor M."/>
            <person name="Yao A.I."/>
            <person name="Wu D."/>
            <person name="Madern D."/>
            <person name="Eisen J.A."/>
            <person name="Darling A.E."/>
            <person name="Facciotti M.T."/>
        </authorList>
    </citation>
    <scope>NUCLEOTIDE SEQUENCE [LARGE SCALE GENOMIC DNA]</scope>
    <source>
        <strain evidence="3 4">AJ5</strain>
    </source>
</reference>
<geneLocation type="plasmid" evidence="2">
    <name>pHLAJ5I</name>
</geneLocation>
<dbReference type="SUPFAM" id="SSF52540">
    <property type="entry name" value="P-loop containing nucleoside triphosphate hydrolases"/>
    <property type="match status" value="1"/>
</dbReference>
<sequence length="1391" mass="158275">MGSFIMRAGRKFKNLIGRDQEEEEIDPSPLAESYVPREDVQEQIAQRLDGDDTLFHVAGEPGVGKTYLLDWVEDEFGDEYSIERVELGSHHSVPTVAQKIYRTILSDIPKSVKKGDREVTGVSGSAGPVGGGLSWTRNPPDWAEDRFEYIEALDQMADHVPDGHTRLICLDDVHNVDDDEEKIKDALVEIAEVLGPEVTLLSAGRLQFAGQVPVTRLSTFSEAQSVKLLTNEVPEMEPTTARELHDRLGGHPYYLGLLADIEDPASAIEVPEGEIRDYIEVEYLDALTRDEERFLQATSPLTELNEHVCSSVLADEDRFDQVGVRRLLRGLNRRVIVQDRGDGSDGTTRYAIHDKFREFLLRQESDPGEIHAAAFNFYADQLQSQLASDGIDFEQGTHSTTLCTHHLSALIELQDQQQTVADFLKTALGEDGLPFYTATVLLDELKVWSTDDVSDTVVSTVLSVLDGREPLAGYFFDEEVDRSWAEQLYDQGVFADPDVPHMQYLNSIVDVHPDFVVKVITNLDTDDSNTRRWLISIAGDLPADAAAETSDVIESWVSESESFQQLDFYAIQLIQHLIEHNETDAALTILRGVLQSPQRSTDVNWQQDRQSEQYQLHELFQETRETFVEACGRDFLDALEEALRQTLDTETDPEGDSIYESVASRTPISELDYGDENTGERKHILFTYLSRAAKQWVSADPTGNDREALIISYLDDTIPAFRRIGLFLLSQHPDVYREIIADELGEESNYDDDSIQYDFYRLVEIGYPYLDTDQQDHVYEVLRNGPGERKWIEDRAAQVAPDREQSKEEIVQERVERWRLKRLYLLDGEVSDDQQEYIDELVDKYGVPEQTASEPYTPSVRGGVVNERGPEELDTLRDRDAETVLQKCVDWDPPEYGRRFFVDGEREDISHWGFAKQLQQLVEEQPAAYAEAIQILEKGKPQYADVVLDSFVDVLQDDGQFPWPPILAFCETVVDEPGRWSSRCRTSIARLVGQGIQADQADFPIQYIERVEDLLIALTSPVDLDPDQEQPHSWIGGVGTTEPEVRQHGIRTIVSYLIWQDQNGRLEKDQLDAPLRQVIEAKISEDTATSVRTALGRHFRTFWAADEELIRTHLDDLFPTPETDETKELFAATWNGYSRGNPFLLSAYPHLRPYYQYALDLLAEDESDEGWITAKSTASHVAMAYIFEDEPLEDEDSLITRFYEMMSPETAANISQALANGLDNEDSDFHQHWDAIRELWEWRLDQVETQIDGIEDGAAYHREFRYFLRCLKHTDASNLEDEQVLVERTAPFLIHQAPHVRLLEEWLAEQSATYPAAAISVYYVIVEAVPDDEWYNVARSSKDEMRETLYTNAVRAGDEPGSHAYRVANRFAAAGYEIDKEFLDSYLSDDP</sequence>
<evidence type="ECO:0000313" key="2">
    <source>
        <dbReference type="EMBL" id="APX00303.1"/>
    </source>
</evidence>
<accession>M0L6Z2</accession>
<proteinExistence type="predicted"/>
<dbReference type="KEGG" id="hlc:CHINAEXTREME21130"/>
<dbReference type="Proteomes" id="UP000186547">
    <property type="component" value="Plasmid pHLAJ5I"/>
</dbReference>
<evidence type="ECO:0000313" key="5">
    <source>
        <dbReference type="Proteomes" id="UP000186547"/>
    </source>
</evidence>
<evidence type="ECO:0008006" key="6">
    <source>
        <dbReference type="Google" id="ProtNLM"/>
    </source>
</evidence>
<protein>
    <recommendedName>
        <fullName evidence="6">Orc1-like AAA ATPase domain-containing protein</fullName>
    </recommendedName>
</protein>
<dbReference type="InterPro" id="IPR027417">
    <property type="entry name" value="P-loop_NTPase"/>
</dbReference>
<organism evidence="3 4">
    <name type="scientific">Natronobacterium lacisalsi AJ5</name>
    <dbReference type="NCBI Taxonomy" id="358396"/>
    <lineage>
        <taxon>Archaea</taxon>
        <taxon>Methanobacteriati</taxon>
        <taxon>Methanobacteriota</taxon>
        <taxon>Stenosarchaea group</taxon>
        <taxon>Halobacteria</taxon>
        <taxon>Halobacteriales</taxon>
        <taxon>Natrialbaceae</taxon>
        <taxon>Natronobacterium</taxon>
    </lineage>
</organism>
<gene>
    <name evidence="3" type="ORF">C445_17079</name>
    <name evidence="2" type="ORF">CHINAEXTREME_21130</name>
</gene>